<proteinExistence type="predicted"/>
<keyword evidence="1" id="KW-0732">Signal</keyword>
<dbReference type="CDD" id="cd03023">
    <property type="entry name" value="DsbA_Com1_like"/>
    <property type="match status" value="1"/>
</dbReference>
<feature type="signal peptide" evidence="1">
    <location>
        <begin position="1"/>
        <end position="21"/>
    </location>
</feature>
<dbReference type="EMBL" id="FNIT01000013">
    <property type="protein sequence ID" value="SDO78410.1"/>
    <property type="molecule type" value="Genomic_DNA"/>
</dbReference>
<feature type="chain" id="PRO_5011696194" evidence="1">
    <location>
        <begin position="22"/>
        <end position="248"/>
    </location>
</feature>
<dbReference type="Gene3D" id="3.40.30.10">
    <property type="entry name" value="Glutaredoxin"/>
    <property type="match status" value="1"/>
</dbReference>
<dbReference type="Pfam" id="PF01323">
    <property type="entry name" value="DSBA"/>
    <property type="match status" value="1"/>
</dbReference>
<dbReference type="GO" id="GO:0016491">
    <property type="term" value="F:oxidoreductase activity"/>
    <property type="evidence" value="ECO:0007669"/>
    <property type="project" value="InterPro"/>
</dbReference>
<evidence type="ECO:0000256" key="1">
    <source>
        <dbReference type="SAM" id="SignalP"/>
    </source>
</evidence>
<dbReference type="InterPro" id="IPR001853">
    <property type="entry name" value="DSBA-like_thioredoxin_dom"/>
</dbReference>
<dbReference type="Proteomes" id="UP000198793">
    <property type="component" value="Unassembled WGS sequence"/>
</dbReference>
<dbReference type="PANTHER" id="PTHR35272">
    <property type="entry name" value="THIOL:DISULFIDE INTERCHANGE PROTEIN DSBC-RELATED"/>
    <property type="match status" value="1"/>
</dbReference>
<accession>A0A1H0MDY9</accession>
<keyword evidence="4" id="KW-1185">Reference proteome</keyword>
<dbReference type="SUPFAM" id="SSF52833">
    <property type="entry name" value="Thioredoxin-like"/>
    <property type="match status" value="1"/>
</dbReference>
<gene>
    <name evidence="3" type="ORF">SAMN05192530_11355</name>
</gene>
<dbReference type="PROSITE" id="PS51352">
    <property type="entry name" value="THIOREDOXIN_2"/>
    <property type="match status" value="1"/>
</dbReference>
<dbReference type="STRING" id="1166073.SAMN05192530_11355"/>
<dbReference type="InterPro" id="IPR013766">
    <property type="entry name" value="Thioredoxin_domain"/>
</dbReference>
<protein>
    <submittedName>
        <fullName evidence="3">Protein-disulfide isomerase</fullName>
    </submittedName>
</protein>
<keyword evidence="3" id="KW-0413">Isomerase</keyword>
<organism evidence="3 4">
    <name type="scientific">Aureimonas jatrophae</name>
    <dbReference type="NCBI Taxonomy" id="1166073"/>
    <lineage>
        <taxon>Bacteria</taxon>
        <taxon>Pseudomonadati</taxon>
        <taxon>Pseudomonadota</taxon>
        <taxon>Alphaproteobacteria</taxon>
        <taxon>Hyphomicrobiales</taxon>
        <taxon>Aurantimonadaceae</taxon>
        <taxon>Aureimonas</taxon>
    </lineage>
</organism>
<dbReference type="AlphaFoldDB" id="A0A1H0MDY9"/>
<dbReference type="RefSeq" id="WP_090676698.1">
    <property type="nucleotide sequence ID" value="NZ_FNIT01000013.1"/>
</dbReference>
<dbReference type="InterPro" id="IPR036249">
    <property type="entry name" value="Thioredoxin-like_sf"/>
</dbReference>
<sequence length="248" mass="26132">MRPTIALVAAALTSATLPAAAFDDAQTRDIEKIVREYLVAHPEVLLEAIDALEAKRTAEAQATRGAAIASVSQLLTATPAGTAVGNPAGDVTITEFFDYNCGYCKRAAADMEVLLATDPQLRVVLKEVPVLGPDSEAATRVSLAFRSLAPDRYPAYQKMLLASRERVDQERALTVAAEFDVSREQLMPLLQSDAVTSVLAESAQLLDTLGISGTPTYVVGGELVSGAVGADALAKRIANVRQCGKATC</sequence>
<dbReference type="InterPro" id="IPR041205">
    <property type="entry name" value="ScsC_N"/>
</dbReference>
<reference evidence="3 4" key="1">
    <citation type="submission" date="2016-10" db="EMBL/GenBank/DDBJ databases">
        <authorList>
            <person name="de Groot N.N."/>
        </authorList>
    </citation>
    <scope>NUCLEOTIDE SEQUENCE [LARGE SCALE GENOMIC DNA]</scope>
    <source>
        <strain evidence="4">L7-484,KACC 16230,DSM 25025</strain>
    </source>
</reference>
<evidence type="ECO:0000313" key="3">
    <source>
        <dbReference type="EMBL" id="SDO78410.1"/>
    </source>
</evidence>
<dbReference type="Pfam" id="PF18312">
    <property type="entry name" value="ScsC_N"/>
    <property type="match status" value="1"/>
</dbReference>
<dbReference type="InterPro" id="IPR051470">
    <property type="entry name" value="Thiol:disulfide_interchange"/>
</dbReference>
<name>A0A1H0MDY9_9HYPH</name>
<dbReference type="PANTHER" id="PTHR35272:SF3">
    <property type="entry name" value="THIOL:DISULFIDE INTERCHANGE PROTEIN DSBC"/>
    <property type="match status" value="1"/>
</dbReference>
<dbReference type="GO" id="GO:0016853">
    <property type="term" value="F:isomerase activity"/>
    <property type="evidence" value="ECO:0007669"/>
    <property type="project" value="UniProtKB-KW"/>
</dbReference>
<feature type="domain" description="Thioredoxin" evidence="2">
    <location>
        <begin position="11"/>
        <end position="242"/>
    </location>
</feature>
<evidence type="ECO:0000259" key="2">
    <source>
        <dbReference type="PROSITE" id="PS51352"/>
    </source>
</evidence>
<evidence type="ECO:0000313" key="4">
    <source>
        <dbReference type="Proteomes" id="UP000198793"/>
    </source>
</evidence>
<dbReference type="OrthoDB" id="9780147at2"/>